<evidence type="ECO:0000256" key="2">
    <source>
        <dbReference type="SAM" id="MobiDB-lite"/>
    </source>
</evidence>
<dbReference type="Pfam" id="PF14027">
    <property type="entry name" value="Questin_oxidase"/>
    <property type="match status" value="1"/>
</dbReference>
<evidence type="ECO:0000259" key="3">
    <source>
        <dbReference type="Pfam" id="PF25812"/>
    </source>
</evidence>
<organism evidence="4 5">
    <name type="scientific">Xylaria bambusicola</name>
    <dbReference type="NCBI Taxonomy" id="326684"/>
    <lineage>
        <taxon>Eukaryota</taxon>
        <taxon>Fungi</taxon>
        <taxon>Dikarya</taxon>
        <taxon>Ascomycota</taxon>
        <taxon>Pezizomycotina</taxon>
        <taxon>Sordariomycetes</taxon>
        <taxon>Xylariomycetidae</taxon>
        <taxon>Xylariales</taxon>
        <taxon>Xylariaceae</taxon>
        <taxon>Xylaria</taxon>
    </lineage>
</organism>
<comment type="caution">
    <text evidence="4">The sequence shown here is derived from an EMBL/GenBank/DDBJ whole genome shotgun (WGS) entry which is preliminary data.</text>
</comment>
<feature type="domain" description="Checkpoint protein RAD24-like helical bundle" evidence="3">
    <location>
        <begin position="951"/>
        <end position="1051"/>
    </location>
</feature>
<gene>
    <name evidence="4" type="ORF">RRF57_003832</name>
</gene>
<reference evidence="4 5" key="1">
    <citation type="submission" date="2023-10" db="EMBL/GenBank/DDBJ databases">
        <title>Draft genome sequence of Xylaria bambusicola isolate GMP-LS, the root and basal stem rot pathogen of sugarcane in Indonesia.</title>
        <authorList>
            <person name="Selvaraj P."/>
            <person name="Muralishankar V."/>
            <person name="Muruganantham S."/>
            <person name="Sp S."/>
            <person name="Haryani S."/>
            <person name="Lau K.J.X."/>
            <person name="Naqvi N.I."/>
        </authorList>
    </citation>
    <scope>NUCLEOTIDE SEQUENCE [LARGE SCALE GENOMIC DNA]</scope>
    <source>
        <strain evidence="4">GMP-LS</strain>
    </source>
</reference>
<dbReference type="Pfam" id="PF03215">
    <property type="entry name" value="Rad17"/>
    <property type="match status" value="1"/>
</dbReference>
<dbReference type="Pfam" id="PF25812">
    <property type="entry name" value="RAD24_helical"/>
    <property type="match status" value="1"/>
</dbReference>
<dbReference type="Proteomes" id="UP001305414">
    <property type="component" value="Unassembled WGS sequence"/>
</dbReference>
<proteinExistence type="predicted"/>
<dbReference type="InterPro" id="IPR027417">
    <property type="entry name" value="P-loop_NTPase"/>
</dbReference>
<evidence type="ECO:0000313" key="4">
    <source>
        <dbReference type="EMBL" id="KAK5628117.1"/>
    </source>
</evidence>
<feature type="compositionally biased region" description="Polar residues" evidence="2">
    <location>
        <begin position="609"/>
        <end position="622"/>
    </location>
</feature>
<feature type="compositionally biased region" description="Low complexity" evidence="2">
    <location>
        <begin position="477"/>
        <end position="494"/>
    </location>
</feature>
<accession>A0AAN7Z3T1</accession>
<feature type="compositionally biased region" description="Polar residues" evidence="2">
    <location>
        <begin position="502"/>
        <end position="530"/>
    </location>
</feature>
<feature type="compositionally biased region" description="Polar residues" evidence="2">
    <location>
        <begin position="1172"/>
        <end position="1183"/>
    </location>
</feature>
<dbReference type="EMBL" id="JAWHQM010000008">
    <property type="protein sequence ID" value="KAK5628117.1"/>
    <property type="molecule type" value="Genomic_DNA"/>
</dbReference>
<feature type="compositionally biased region" description="Basic and acidic residues" evidence="2">
    <location>
        <begin position="559"/>
        <end position="573"/>
    </location>
</feature>
<dbReference type="InterPro" id="IPR057927">
    <property type="entry name" value="RAD24-like_helical"/>
</dbReference>
<feature type="region of interest" description="Disordered" evidence="2">
    <location>
        <begin position="429"/>
        <end position="459"/>
    </location>
</feature>
<feature type="region of interest" description="Disordered" evidence="2">
    <location>
        <begin position="1263"/>
        <end position="1303"/>
    </location>
</feature>
<evidence type="ECO:0000313" key="5">
    <source>
        <dbReference type="Proteomes" id="UP001305414"/>
    </source>
</evidence>
<feature type="compositionally biased region" description="Basic and acidic residues" evidence="2">
    <location>
        <begin position="542"/>
        <end position="551"/>
    </location>
</feature>
<keyword evidence="1" id="KW-0560">Oxidoreductase</keyword>
<sequence>MRSWDLFSSTTVLFDQGYRGTKHIMASILSYVPVVNRFINIKDASRSVKIPPVEIHNVETAPEKRPRTLKHLLRANHINHAILFNDMRFHNHLPHILCSAYLLGASDTQMHHVYAEEAKTLEPWEPSPAEVTQDDWQSFWGDKRYQRAFIDFFEDSLVMRHNYNWKRLVDEYLYDGKEPLFNCLIGGLGHPLIHLGYAYEMDNKEIAIEALGLASTEYDFFHKYLDDPSYTKSSALKTSNTLELLTQMSSDKRVADLFQEPGYQNLEPLFKDHEELVMEYWNAWSLDDPTKQFQESQEAAVSLLVATVPPGTHSYNFFVVHLLTTSHAVRILLPMIPAKYHISLVRQWWLLTVAVYLIFKCPKIDPDNIKPTDVSGKQWNYVEDKALNSAYSTDAHFVKAIRAIKEAAKTWGDVHEHYLAAAVRLKGAPTDAVPGNKRNMAPPAKRLKRNIVTSDDEESKPVVNTLNNYLLPSPDAKAKATAASETAAASPSPTRKVPRLVTRQSSKPTPSLSVNGSSARSGKKSTSTSPEKGRARPPTQSKPDKKGKTADLKALFSKQAERAATRPPVKLDDIISDPISDEDDVGEHRTTTASHVGLASRKRFKDASAGNTITSSSTTPSQRFIRPTLPPRDPDMDNEQRPWSERFGPTNLNELAVHKKKVADVRKWLEDVMAGRMRQRLLILKGAAGTGKTTTLQLLAKEMRCEILEWRNPATSTGAHQGFQSTSIQFEEFLGRGGKFSQLDLDLEDSPPKNIGTSNNTPKLMLIEEFPNTFARSSTAMTSFRKAVLQFLATNTPSLSLFGKQASKDPIIPVVMIISETLLTTTSASADSFTVHRLLGPEITRHPGTYIIEFNAIAPTLLSAALELVVQKEARKSGRRRTPGPLVLKRLGEIGDIRSAISSLQFLCLKGDTEADWGSHVNFGKPKRTTKSSVSLTRGEMETLQLVSQREASLGIFHAIGKVVYNKREEEPMDPSSPEGRAELLPSHLASYSRPKRSEVSVHSLIDETGTDAHTFISALHENYVLSCESNTFFLEYMGACIDYLSDSDLLCPSWDVFFGGRGPGGKGFFGHDSASHVLRQEEIAFQVATRGLLLSLPNPVQRKAGGSRRGGGDAFKMFYPTSLKLWREKEELEGLVDHWSSVLLKGDNSEHNPTNGTSAFRQARNVTTSQWLASQDSQQNDTQARHTEQTSYQTTALLSLGSSARREMILERLPYMFHIASRHRSLSSVPRLKGIEKVVSFSGISSTIDEDAVDLEENENLDGGAEEAWATDKPTEESSPRKKSFAIRRSSQNGGSMAALQVQKLVLSDDDIEDD</sequence>
<feature type="region of interest" description="Disordered" evidence="2">
    <location>
        <begin position="477"/>
        <end position="639"/>
    </location>
</feature>
<feature type="region of interest" description="Disordered" evidence="2">
    <location>
        <begin position="1172"/>
        <end position="1191"/>
    </location>
</feature>
<dbReference type="InterPro" id="IPR025337">
    <property type="entry name" value="Questin_oxidase-like"/>
</dbReference>
<dbReference type="GO" id="GO:0016491">
    <property type="term" value="F:oxidoreductase activity"/>
    <property type="evidence" value="ECO:0007669"/>
    <property type="project" value="UniProtKB-KW"/>
</dbReference>
<protein>
    <recommendedName>
        <fullName evidence="3">Checkpoint protein RAD24-like helical bundle domain-containing protein</fullName>
    </recommendedName>
</protein>
<dbReference type="PANTHER" id="PTHR35870">
    <property type="entry name" value="PROTEIN, PUTATIVE (AFU_ORTHOLOGUE AFUA_5G03330)-RELATED"/>
    <property type="match status" value="1"/>
</dbReference>
<name>A0AAN7Z3T1_9PEZI</name>
<keyword evidence="5" id="KW-1185">Reference proteome</keyword>
<dbReference type="SUPFAM" id="SSF52540">
    <property type="entry name" value="P-loop containing nucleoside triphosphate hydrolases"/>
    <property type="match status" value="1"/>
</dbReference>
<dbReference type="Gene3D" id="3.40.50.300">
    <property type="entry name" value="P-loop containing nucleotide triphosphate hydrolases"/>
    <property type="match status" value="1"/>
</dbReference>
<dbReference type="PANTHER" id="PTHR35870:SF6">
    <property type="entry name" value="MGS207 PROTEIN"/>
    <property type="match status" value="1"/>
</dbReference>
<evidence type="ECO:0000256" key="1">
    <source>
        <dbReference type="ARBA" id="ARBA00023002"/>
    </source>
</evidence>